<proteinExistence type="predicted"/>
<comment type="caution">
    <text evidence="1">The sequence shown here is derived from an EMBL/GenBank/DDBJ whole genome shotgun (WGS) entry which is preliminary data.</text>
</comment>
<sequence>MSTNDSFSNHKLCGFLSTVLTSHHFNDAQFNDRCEIFNDGNTIAFRTQNGVVLSPIV</sequence>
<keyword evidence="2" id="KW-1185">Reference proteome</keyword>
<feature type="non-terminal residue" evidence="1">
    <location>
        <position position="57"/>
    </location>
</feature>
<dbReference type="EMBL" id="LXQA010968210">
    <property type="protein sequence ID" value="MCI79189.1"/>
    <property type="molecule type" value="Genomic_DNA"/>
</dbReference>
<dbReference type="AlphaFoldDB" id="A0A392UW25"/>
<evidence type="ECO:0000313" key="2">
    <source>
        <dbReference type="Proteomes" id="UP000265520"/>
    </source>
</evidence>
<accession>A0A392UW25</accession>
<evidence type="ECO:0000313" key="1">
    <source>
        <dbReference type="EMBL" id="MCI79189.1"/>
    </source>
</evidence>
<reference evidence="1 2" key="1">
    <citation type="journal article" date="2018" name="Front. Plant Sci.">
        <title>Red Clover (Trifolium pratense) and Zigzag Clover (T. medium) - A Picture of Genomic Similarities and Differences.</title>
        <authorList>
            <person name="Dluhosova J."/>
            <person name="Istvanek J."/>
            <person name="Nedelnik J."/>
            <person name="Repkova J."/>
        </authorList>
    </citation>
    <scope>NUCLEOTIDE SEQUENCE [LARGE SCALE GENOMIC DNA]</scope>
    <source>
        <strain evidence="2">cv. 10/8</strain>
        <tissue evidence="1">Leaf</tissue>
    </source>
</reference>
<protein>
    <submittedName>
        <fullName evidence="1">F-box protein</fullName>
    </submittedName>
</protein>
<dbReference type="Proteomes" id="UP000265520">
    <property type="component" value="Unassembled WGS sequence"/>
</dbReference>
<name>A0A392UW25_9FABA</name>
<organism evidence="1 2">
    <name type="scientific">Trifolium medium</name>
    <dbReference type="NCBI Taxonomy" id="97028"/>
    <lineage>
        <taxon>Eukaryota</taxon>
        <taxon>Viridiplantae</taxon>
        <taxon>Streptophyta</taxon>
        <taxon>Embryophyta</taxon>
        <taxon>Tracheophyta</taxon>
        <taxon>Spermatophyta</taxon>
        <taxon>Magnoliopsida</taxon>
        <taxon>eudicotyledons</taxon>
        <taxon>Gunneridae</taxon>
        <taxon>Pentapetalae</taxon>
        <taxon>rosids</taxon>
        <taxon>fabids</taxon>
        <taxon>Fabales</taxon>
        <taxon>Fabaceae</taxon>
        <taxon>Papilionoideae</taxon>
        <taxon>50 kb inversion clade</taxon>
        <taxon>NPAAA clade</taxon>
        <taxon>Hologalegina</taxon>
        <taxon>IRL clade</taxon>
        <taxon>Trifolieae</taxon>
        <taxon>Trifolium</taxon>
    </lineage>
</organism>